<evidence type="ECO:0000256" key="10">
    <source>
        <dbReference type="RuleBase" id="RU366040"/>
    </source>
</evidence>
<dbReference type="InterPro" id="IPR029044">
    <property type="entry name" value="Nucleotide-diphossugar_trans"/>
</dbReference>
<evidence type="ECO:0000256" key="3">
    <source>
        <dbReference type="ARBA" id="ARBA00022676"/>
    </source>
</evidence>
<evidence type="ECO:0000256" key="6">
    <source>
        <dbReference type="ARBA" id="ARBA00023136"/>
    </source>
</evidence>
<dbReference type="GO" id="GO:0004100">
    <property type="term" value="F:chitin synthase activity"/>
    <property type="evidence" value="ECO:0007669"/>
    <property type="project" value="UniProtKB-UniRule"/>
</dbReference>
<comment type="catalytic activity">
    <reaction evidence="9 10">
        <text>[(1-&gt;4)-N-acetyl-beta-D-glucosaminyl](n) + UDP-N-acetyl-alpha-D-glucosamine = [(1-&gt;4)-N-acetyl-beta-D-glucosaminyl](n+1) + UDP + H(+)</text>
        <dbReference type="Rhea" id="RHEA:16637"/>
        <dbReference type="Rhea" id="RHEA-COMP:9593"/>
        <dbReference type="Rhea" id="RHEA-COMP:9595"/>
        <dbReference type="ChEBI" id="CHEBI:15378"/>
        <dbReference type="ChEBI" id="CHEBI:17029"/>
        <dbReference type="ChEBI" id="CHEBI:57705"/>
        <dbReference type="ChEBI" id="CHEBI:58223"/>
        <dbReference type="EC" id="2.4.1.16"/>
    </reaction>
</comment>
<evidence type="ECO:0000256" key="4">
    <source>
        <dbReference type="ARBA" id="ARBA00022692"/>
    </source>
</evidence>
<dbReference type="Pfam" id="PF01644">
    <property type="entry name" value="Chitin_synth_1"/>
    <property type="match status" value="1"/>
</dbReference>
<dbReference type="OrthoDB" id="26569at2759"/>
<dbReference type="Pfam" id="PF08407">
    <property type="entry name" value="Chitin_synth_1N"/>
    <property type="match status" value="1"/>
</dbReference>
<evidence type="ECO:0000256" key="2">
    <source>
        <dbReference type="ARBA" id="ARBA00012543"/>
    </source>
</evidence>
<feature type="domain" description="Chitin synthase N-terminal" evidence="12">
    <location>
        <begin position="146"/>
        <end position="208"/>
    </location>
</feature>
<feature type="region of interest" description="Disordered" evidence="11">
    <location>
        <begin position="1"/>
        <end position="68"/>
    </location>
</feature>
<evidence type="ECO:0000256" key="5">
    <source>
        <dbReference type="ARBA" id="ARBA00022989"/>
    </source>
</evidence>
<keyword evidence="10" id="KW-1003">Cell membrane</keyword>
<evidence type="ECO:0000256" key="8">
    <source>
        <dbReference type="ARBA" id="ARBA00024009"/>
    </source>
</evidence>
<evidence type="ECO:0000256" key="7">
    <source>
        <dbReference type="ARBA" id="ARBA00023316"/>
    </source>
</evidence>
<evidence type="ECO:0000256" key="11">
    <source>
        <dbReference type="SAM" id="MobiDB-lite"/>
    </source>
</evidence>
<keyword evidence="6 10" id="KW-0472">Membrane</keyword>
<dbReference type="EMBL" id="KV428212">
    <property type="protein sequence ID" value="KZT33893.1"/>
    <property type="molecule type" value="Genomic_DNA"/>
</dbReference>
<feature type="transmembrane region" description="Helical" evidence="10">
    <location>
        <begin position="862"/>
        <end position="884"/>
    </location>
</feature>
<dbReference type="InterPro" id="IPR013616">
    <property type="entry name" value="Chitin_synth_N"/>
</dbReference>
<dbReference type="CDD" id="cd04190">
    <property type="entry name" value="Chitin_synth_C"/>
    <property type="match status" value="1"/>
</dbReference>
<dbReference type="STRING" id="1314776.A0A165Z3J2"/>
<dbReference type="EC" id="2.4.1.16" evidence="2 10"/>
<keyword evidence="4 10" id="KW-0812">Transmembrane</keyword>
<keyword evidence="10 13" id="KW-0808">Transferase</keyword>
<proteinExistence type="inferred from homology"/>
<keyword evidence="5 10" id="KW-1133">Transmembrane helix</keyword>
<gene>
    <name evidence="13" type="ORF">SISSUDRAFT_1053663</name>
</gene>
<comment type="similarity">
    <text evidence="10">Belongs to the chitin synthase family.</text>
</comment>
<evidence type="ECO:0000313" key="13">
    <source>
        <dbReference type="EMBL" id="KZT33893.1"/>
    </source>
</evidence>
<organism evidence="13 14">
    <name type="scientific">Sistotremastrum suecicum HHB10207 ss-3</name>
    <dbReference type="NCBI Taxonomy" id="1314776"/>
    <lineage>
        <taxon>Eukaryota</taxon>
        <taxon>Fungi</taxon>
        <taxon>Dikarya</taxon>
        <taxon>Basidiomycota</taxon>
        <taxon>Agaricomycotina</taxon>
        <taxon>Agaricomycetes</taxon>
        <taxon>Sistotremastrales</taxon>
        <taxon>Sistotremastraceae</taxon>
        <taxon>Sistotremastrum</taxon>
    </lineage>
</organism>
<dbReference type="Proteomes" id="UP000076798">
    <property type="component" value="Unassembled WGS sequence"/>
</dbReference>
<feature type="region of interest" description="Disordered" evidence="11">
    <location>
        <begin position="96"/>
        <end position="138"/>
    </location>
</feature>
<dbReference type="AlphaFoldDB" id="A0A165Z3J2"/>
<keyword evidence="14" id="KW-1185">Reference proteome</keyword>
<feature type="compositionally biased region" description="Polar residues" evidence="11">
    <location>
        <begin position="1"/>
        <end position="25"/>
    </location>
</feature>
<keyword evidence="3 10" id="KW-0328">Glycosyltransferase</keyword>
<feature type="transmembrane region" description="Helical" evidence="10">
    <location>
        <begin position="716"/>
        <end position="736"/>
    </location>
</feature>
<dbReference type="GO" id="GO:0030428">
    <property type="term" value="C:cell septum"/>
    <property type="evidence" value="ECO:0007669"/>
    <property type="project" value="TreeGrafter"/>
</dbReference>
<dbReference type="PANTHER" id="PTHR22914:SF44">
    <property type="entry name" value="CHITIN SYNTHASE 2"/>
    <property type="match status" value="1"/>
</dbReference>
<feature type="compositionally biased region" description="Polar residues" evidence="11">
    <location>
        <begin position="112"/>
        <end position="138"/>
    </location>
</feature>
<dbReference type="PANTHER" id="PTHR22914">
    <property type="entry name" value="CHITIN SYNTHASE"/>
    <property type="match status" value="1"/>
</dbReference>
<name>A0A165Z3J2_9AGAM</name>
<evidence type="ECO:0000313" key="14">
    <source>
        <dbReference type="Proteomes" id="UP000076798"/>
    </source>
</evidence>
<feature type="region of interest" description="Disordered" evidence="11">
    <location>
        <begin position="791"/>
        <end position="814"/>
    </location>
</feature>
<feature type="compositionally biased region" description="Low complexity" evidence="11">
    <location>
        <begin position="51"/>
        <end position="60"/>
    </location>
</feature>
<feature type="transmembrane region" description="Helical" evidence="10">
    <location>
        <begin position="820"/>
        <end position="842"/>
    </location>
</feature>
<dbReference type="GO" id="GO:0071555">
    <property type="term" value="P:cell wall organization"/>
    <property type="evidence" value="ECO:0007669"/>
    <property type="project" value="UniProtKB-KW"/>
</dbReference>
<accession>A0A165Z3J2</accession>
<feature type="transmembrane region" description="Helical" evidence="10">
    <location>
        <begin position="641"/>
        <end position="665"/>
    </location>
</feature>
<comment type="subcellular location">
    <subcellularLocation>
        <location evidence="10">Cell membrane</location>
        <topology evidence="10">Multi-pass membrane protein</topology>
    </subcellularLocation>
    <subcellularLocation>
        <location evidence="1">Membrane</location>
        <topology evidence="1">Multi-pass membrane protein</topology>
    </subcellularLocation>
</comment>
<evidence type="ECO:0000259" key="12">
    <source>
        <dbReference type="Pfam" id="PF08407"/>
    </source>
</evidence>
<feature type="transmembrane region" description="Helical" evidence="10">
    <location>
        <begin position="565"/>
        <end position="588"/>
    </location>
</feature>
<evidence type="ECO:0000256" key="9">
    <source>
        <dbReference type="ARBA" id="ARBA00048014"/>
    </source>
</evidence>
<dbReference type="GO" id="GO:0005886">
    <property type="term" value="C:plasma membrane"/>
    <property type="evidence" value="ECO:0007669"/>
    <property type="project" value="UniProtKB-SubCell"/>
</dbReference>
<sequence length="889" mass="99979">MSYQGQPYNAYGNNARYNQHQQNAYGNPGGPDSFAPYPPTQPEHDPYYAHSQPQPQPQSQFEYDHEQSNWDAKSYMSTNTSQAHLTQYEMTQVNYNNAPPMPSLPSNYPPSRTTAGLTTRPGNNRYDSGSNSGYSNTRDQLMKRRSVRQVELFQGNLVLDVPVPSHILGNDRSEEMTKMRYTAATCDPDQFMSSKYSLRQYLYNRHTELFIVMTMYNEDEGLFVKTMNAVIKNIAHLCSRSSSKMWGPEGWKKVVVCIVSDGRKKINKRTLQVLTLMGCYQDGIAKDSVGGKEVTAHIFEYTSQVTVSETGEIGRSACPIQILFCLKEQNKKKLNSHRWFFNAFGPLINPNVCILLDVGTKPTGTSIYHLWKCFDKHSGVGGACGEICVDTGRGCSLLLTSPLAASQNFEYKMSNILDKPLESVFGYISVLPGAFSAYRYKALQNGPNGKGPLASYFKGETMHGGGANGAGLFERNMYLAEDRILCFEIVTKKREAWTLKYVKSAKASTDVPTTVPEFISQRRRWLNGSLFAAIHATVFMLRIWTSGHNPLRKLVLQIEFIYNAVQLLFTWTSLANFYLAFFFLVSSATADPKTDAFNFLSSGAGHDVFEVILKLYIALLFVVVVCSLGNRPQGSKWTYSLAMILFGFCNIITLWCAGFTVYLAVPHTLAGWENIGHLIQTNTTFREIVVSLAATYGLYLIGSIMHLEPWHMITSFVQYMFLLPSYVNILMMYAMCNLHDVTWGTKGDNGAAKDLGGAKQVKGSDGKTMMEVEMVTAREDVDSLWIASQSSLRHKPAEEKQHRDAETKQQDRDRNSRTNVVLAWVGTNMLMIVVFTSTAFTTWVADHVQEHNDATFNPYLTFLFWALAGLSLIRFIGSTLYLIFRLFGH</sequence>
<dbReference type="InterPro" id="IPR004835">
    <property type="entry name" value="Chitin_synth"/>
</dbReference>
<comment type="function">
    <text evidence="8 10">Polymerizes chitin, a structural polymer of the cell wall and septum, by transferring the sugar moiety of UDP-GlcNAc to the non-reducing end of the growing chitin polymer.</text>
</comment>
<keyword evidence="7 10" id="KW-0961">Cell wall biogenesis/degradation</keyword>
<feature type="transmembrane region" description="Helical" evidence="10">
    <location>
        <begin position="525"/>
        <end position="544"/>
    </location>
</feature>
<dbReference type="GO" id="GO:0006031">
    <property type="term" value="P:chitin biosynthetic process"/>
    <property type="evidence" value="ECO:0007669"/>
    <property type="project" value="UniProtKB-UniRule"/>
</dbReference>
<dbReference type="SUPFAM" id="SSF53448">
    <property type="entry name" value="Nucleotide-diphospho-sugar transferases"/>
    <property type="match status" value="1"/>
</dbReference>
<evidence type="ECO:0000256" key="1">
    <source>
        <dbReference type="ARBA" id="ARBA00004141"/>
    </source>
</evidence>
<feature type="compositionally biased region" description="Basic and acidic residues" evidence="11">
    <location>
        <begin position="795"/>
        <end position="814"/>
    </location>
</feature>
<reference evidence="13 14" key="1">
    <citation type="journal article" date="2016" name="Mol. Biol. Evol.">
        <title>Comparative Genomics of Early-Diverging Mushroom-Forming Fungi Provides Insights into the Origins of Lignocellulose Decay Capabilities.</title>
        <authorList>
            <person name="Nagy L.G."/>
            <person name="Riley R."/>
            <person name="Tritt A."/>
            <person name="Adam C."/>
            <person name="Daum C."/>
            <person name="Floudas D."/>
            <person name="Sun H."/>
            <person name="Yadav J.S."/>
            <person name="Pangilinan J."/>
            <person name="Larsson K.H."/>
            <person name="Matsuura K."/>
            <person name="Barry K."/>
            <person name="Labutti K."/>
            <person name="Kuo R."/>
            <person name="Ohm R.A."/>
            <person name="Bhattacharya S.S."/>
            <person name="Shirouzu T."/>
            <person name="Yoshinaga Y."/>
            <person name="Martin F.M."/>
            <person name="Grigoriev I.V."/>
            <person name="Hibbett D.S."/>
        </authorList>
    </citation>
    <scope>NUCLEOTIDE SEQUENCE [LARGE SCALE GENOMIC DNA]</scope>
    <source>
        <strain evidence="13 14">HHB10207 ss-3</strain>
    </source>
</reference>
<protein>
    <recommendedName>
        <fullName evidence="2 10">Chitin synthase</fullName>
        <ecNumber evidence="2 10">2.4.1.16</ecNumber>
    </recommendedName>
</protein>
<feature type="transmembrane region" description="Helical" evidence="10">
    <location>
        <begin position="608"/>
        <end position="629"/>
    </location>
</feature>